<evidence type="ECO:0000313" key="2">
    <source>
        <dbReference type="EMBL" id="KAL3802657.1"/>
    </source>
</evidence>
<organism evidence="2 3">
    <name type="scientific">Cyclotella cryptica</name>
    <dbReference type="NCBI Taxonomy" id="29204"/>
    <lineage>
        <taxon>Eukaryota</taxon>
        <taxon>Sar</taxon>
        <taxon>Stramenopiles</taxon>
        <taxon>Ochrophyta</taxon>
        <taxon>Bacillariophyta</taxon>
        <taxon>Coscinodiscophyceae</taxon>
        <taxon>Thalassiosirophycidae</taxon>
        <taxon>Stephanodiscales</taxon>
        <taxon>Stephanodiscaceae</taxon>
        <taxon>Cyclotella</taxon>
    </lineage>
</organism>
<protein>
    <recommendedName>
        <fullName evidence="4">RRM domain-containing protein</fullName>
    </recommendedName>
</protein>
<evidence type="ECO:0000256" key="1">
    <source>
        <dbReference type="SAM" id="MobiDB-lite"/>
    </source>
</evidence>
<feature type="compositionally biased region" description="Basic and acidic residues" evidence="1">
    <location>
        <begin position="228"/>
        <end position="237"/>
    </location>
</feature>
<dbReference type="EMBL" id="JABMIG020000018">
    <property type="protein sequence ID" value="KAL3802657.1"/>
    <property type="molecule type" value="Genomic_DNA"/>
</dbReference>
<feature type="region of interest" description="Disordered" evidence="1">
    <location>
        <begin position="39"/>
        <end position="96"/>
    </location>
</feature>
<name>A0ABD3QRD7_9STRA</name>
<gene>
    <name evidence="2" type="ORF">HJC23_011981</name>
</gene>
<comment type="caution">
    <text evidence="2">The sequence shown here is derived from an EMBL/GenBank/DDBJ whole genome shotgun (WGS) entry which is preliminary data.</text>
</comment>
<sequence>MFASCTARWAATRSFRSPSRPQILPTLCNLHSSIERDFSSQDSLNSHALPATPLSNSETNETEPARPKAYSSFVSHAMNKKPSRTRKRGKKKSLKRTALVNVAENVVTASPFGITGILQRQILPQEAAPNTIPVSGQENSLEDPGMSKPETLPSAALSNLELEQDVSLDRPSDDFGHNDGASSTAEPARLSEGQIQRRTHGDDRPQMSKQKQGRIRESSKPSIRPHQTNHEPKESPKSARKFISKNVTTSEWVLVSNIPPMSKLSDLIPSLSDILQFEIKKGIIDLDKLLLNNNNTIDASAFENQTSYQRLQEMNALHSLYSTQTIKSDSGIPLVTFHPDPNQSLPSQLLLEARLHLSYRARPMGWFLRFSNRSIAHAVRCHVREAERHEGLIREQFESEKKEIRRERGLWTEGLWRKVWEDCGAEAFAKKKKRSMMEEESVEERGLMWGDDAVSDEDWDESDPADVDIPVETALEDGVEMEGDGVTSNLTGGQSVDEFFDEYARSHPYPMHSTTMPSVESVFGYHHLKCGSTPLQIQEFTPIISPLDKKRPSWEQNSFHLGNLLDLSDSVIRVETNSLRTTLDEVKYLFRGYDLKSIWPGPSGDQEQLPSWCADLPKSIGWNLRRHGTSGNDASQAAVDILVEGKNRNTHFSSGNGERGSTIGRPSQHMFLVRFATPADARMAVRDKQGIELNQRRLMLSQYPRVELM</sequence>
<feature type="region of interest" description="Disordered" evidence="1">
    <location>
        <begin position="168"/>
        <end position="240"/>
    </location>
</feature>
<evidence type="ECO:0000313" key="3">
    <source>
        <dbReference type="Proteomes" id="UP001516023"/>
    </source>
</evidence>
<reference evidence="2 3" key="1">
    <citation type="journal article" date="2020" name="G3 (Bethesda)">
        <title>Improved Reference Genome for Cyclotella cryptica CCMP332, a Model for Cell Wall Morphogenesis, Salinity Adaptation, and Lipid Production in Diatoms (Bacillariophyta).</title>
        <authorList>
            <person name="Roberts W.R."/>
            <person name="Downey K.M."/>
            <person name="Ruck E.C."/>
            <person name="Traller J.C."/>
            <person name="Alverson A.J."/>
        </authorList>
    </citation>
    <scope>NUCLEOTIDE SEQUENCE [LARGE SCALE GENOMIC DNA]</scope>
    <source>
        <strain evidence="2 3">CCMP332</strain>
    </source>
</reference>
<feature type="compositionally biased region" description="Basic residues" evidence="1">
    <location>
        <begin position="78"/>
        <end position="95"/>
    </location>
</feature>
<keyword evidence="3" id="KW-1185">Reference proteome</keyword>
<feature type="region of interest" description="Disordered" evidence="1">
    <location>
        <begin position="130"/>
        <end position="152"/>
    </location>
</feature>
<evidence type="ECO:0008006" key="4">
    <source>
        <dbReference type="Google" id="ProtNLM"/>
    </source>
</evidence>
<dbReference type="Proteomes" id="UP001516023">
    <property type="component" value="Unassembled WGS sequence"/>
</dbReference>
<accession>A0ABD3QRD7</accession>
<feature type="compositionally biased region" description="Basic and acidic residues" evidence="1">
    <location>
        <begin position="168"/>
        <end position="177"/>
    </location>
</feature>
<proteinExistence type="predicted"/>
<dbReference type="AlphaFoldDB" id="A0ABD3QRD7"/>